<evidence type="ECO:0000313" key="1">
    <source>
        <dbReference type="EMBL" id="ANP43053.1"/>
    </source>
</evidence>
<dbReference type="Proteomes" id="UP000013243">
    <property type="component" value="Plasmid unnamed1"/>
</dbReference>
<dbReference type="AlphaFoldDB" id="A0A1B1A915"/>
<protein>
    <submittedName>
        <fullName evidence="1">Uncharacterized protein</fullName>
    </submittedName>
</protein>
<accession>A0A1B1A915</accession>
<keyword evidence="1" id="KW-0614">Plasmid</keyword>
<gene>
    <name evidence="1" type="ORF">K529_020065</name>
</gene>
<sequence>MTVASPNKTFALGTAIPLLQVRRPVVGLPKAAIQKATVVLAVLRSATRAAMIDSIQSSSVVEGLRNVDKERISMQ</sequence>
<dbReference type="EMBL" id="CP015231">
    <property type="protein sequence ID" value="ANP43053.1"/>
    <property type="molecule type" value="Genomic_DNA"/>
</dbReference>
<evidence type="ECO:0000313" key="2">
    <source>
        <dbReference type="Proteomes" id="UP000013243"/>
    </source>
</evidence>
<reference evidence="1 2" key="1">
    <citation type="journal article" date="2016" name="ISME J.">
        <title>Global occurrence and heterogeneity of the Roseobacter-clade species Ruegeria mobilis.</title>
        <authorList>
            <person name="Sonnenschein E."/>
            <person name="Gram L."/>
        </authorList>
    </citation>
    <scope>NUCLEOTIDE SEQUENCE [LARGE SCALE GENOMIC DNA]</scope>
    <source>
        <strain evidence="1 2">F1926</strain>
        <plasmid evidence="1 2">unnamed1</plasmid>
    </source>
</reference>
<name>A0A1B1A915_9RHOB</name>
<geneLocation type="plasmid" evidence="1 2">
    <name>unnamed1</name>
</geneLocation>
<organism evidence="1 2">
    <name type="scientific">Tritonibacter mobilis F1926</name>
    <dbReference type="NCBI Taxonomy" id="1265309"/>
    <lineage>
        <taxon>Bacteria</taxon>
        <taxon>Pseudomonadati</taxon>
        <taxon>Pseudomonadota</taxon>
        <taxon>Alphaproteobacteria</taxon>
        <taxon>Rhodobacterales</taxon>
        <taxon>Paracoccaceae</taxon>
        <taxon>Tritonibacter</taxon>
    </lineage>
</organism>
<proteinExistence type="predicted"/>
<dbReference type="KEGG" id="rmb:K529_020065"/>